<protein>
    <submittedName>
        <fullName evidence="1">Uncharacterized protein</fullName>
    </submittedName>
</protein>
<reference evidence="1" key="1">
    <citation type="journal article" date="2014" name="Front. Microbiol.">
        <title>High frequency of phylogenetically diverse reductive dehalogenase-homologous genes in deep subseafloor sedimentary metagenomes.</title>
        <authorList>
            <person name="Kawai M."/>
            <person name="Futagami T."/>
            <person name="Toyoda A."/>
            <person name="Takaki Y."/>
            <person name="Nishi S."/>
            <person name="Hori S."/>
            <person name="Arai W."/>
            <person name="Tsubouchi T."/>
            <person name="Morono Y."/>
            <person name="Uchiyama I."/>
            <person name="Ito T."/>
            <person name="Fujiyama A."/>
            <person name="Inagaki F."/>
            <person name="Takami H."/>
        </authorList>
    </citation>
    <scope>NUCLEOTIDE SEQUENCE</scope>
    <source>
        <strain evidence="1">Expedition CK06-06</strain>
    </source>
</reference>
<evidence type="ECO:0000313" key="1">
    <source>
        <dbReference type="EMBL" id="GAG89951.1"/>
    </source>
</evidence>
<gene>
    <name evidence="1" type="ORF">S01H4_23158</name>
</gene>
<proteinExistence type="predicted"/>
<sequence>MMDGTPEQVTNALYQVDDSAVPQQNWIPGSQPIYYIIMTEEAWGRMQ</sequence>
<name>X1D0I1_9ZZZZ</name>
<dbReference type="EMBL" id="BART01010710">
    <property type="protein sequence ID" value="GAG89951.1"/>
    <property type="molecule type" value="Genomic_DNA"/>
</dbReference>
<feature type="non-terminal residue" evidence="1">
    <location>
        <position position="47"/>
    </location>
</feature>
<comment type="caution">
    <text evidence="1">The sequence shown here is derived from an EMBL/GenBank/DDBJ whole genome shotgun (WGS) entry which is preliminary data.</text>
</comment>
<organism evidence="1">
    <name type="scientific">marine sediment metagenome</name>
    <dbReference type="NCBI Taxonomy" id="412755"/>
    <lineage>
        <taxon>unclassified sequences</taxon>
        <taxon>metagenomes</taxon>
        <taxon>ecological metagenomes</taxon>
    </lineage>
</organism>
<dbReference type="AlphaFoldDB" id="X1D0I1"/>
<accession>X1D0I1</accession>